<dbReference type="EMBL" id="MCOG01000110">
    <property type="protein sequence ID" value="ORY45771.1"/>
    <property type="molecule type" value="Genomic_DNA"/>
</dbReference>
<organism evidence="1 2">
    <name type="scientific">Neocallimastix californiae</name>
    <dbReference type="NCBI Taxonomy" id="1754190"/>
    <lineage>
        <taxon>Eukaryota</taxon>
        <taxon>Fungi</taxon>
        <taxon>Fungi incertae sedis</taxon>
        <taxon>Chytridiomycota</taxon>
        <taxon>Chytridiomycota incertae sedis</taxon>
        <taxon>Neocallimastigomycetes</taxon>
        <taxon>Neocallimastigales</taxon>
        <taxon>Neocallimastigaceae</taxon>
        <taxon>Neocallimastix</taxon>
    </lineage>
</organism>
<gene>
    <name evidence="1" type="ORF">LY90DRAFT_509383</name>
</gene>
<accession>A0A1Y2CFD7</accession>
<evidence type="ECO:0000313" key="1">
    <source>
        <dbReference type="EMBL" id="ORY45771.1"/>
    </source>
</evidence>
<reference evidence="1 2" key="1">
    <citation type="submission" date="2016-08" db="EMBL/GenBank/DDBJ databases">
        <title>A Parts List for Fungal Cellulosomes Revealed by Comparative Genomics.</title>
        <authorList>
            <consortium name="DOE Joint Genome Institute"/>
            <person name="Haitjema C.H."/>
            <person name="Gilmore S.P."/>
            <person name="Henske J.K."/>
            <person name="Solomon K.V."/>
            <person name="De Groot R."/>
            <person name="Kuo A."/>
            <person name="Mondo S.J."/>
            <person name="Salamov A.A."/>
            <person name="Labutti K."/>
            <person name="Zhao Z."/>
            <person name="Chiniquy J."/>
            <person name="Barry K."/>
            <person name="Brewer H.M."/>
            <person name="Purvine S.O."/>
            <person name="Wright A.T."/>
            <person name="Boxma B."/>
            <person name="Van Alen T."/>
            <person name="Hackstein J.H."/>
            <person name="Baker S.E."/>
            <person name="Grigoriev I.V."/>
            <person name="O'Malley M.A."/>
        </authorList>
    </citation>
    <scope>NUCLEOTIDE SEQUENCE [LARGE SCALE GENOMIC DNA]</scope>
    <source>
        <strain evidence="1 2">G1</strain>
    </source>
</reference>
<keyword evidence="2" id="KW-1185">Reference proteome</keyword>
<proteinExistence type="predicted"/>
<dbReference type="AlphaFoldDB" id="A0A1Y2CFD7"/>
<dbReference type="Proteomes" id="UP000193920">
    <property type="component" value="Unassembled WGS sequence"/>
</dbReference>
<name>A0A1Y2CFD7_9FUNG</name>
<sequence>MKNSKMNNNIIITPKIFIVVLKKFLKHKYNNFLEFLEHFEITYLKDYEIKHWNYYDNIEHVTNNASESFNNYLNNLFPKKPHFYKFLLTLQKVDSLFSDDYKMRKRI</sequence>
<evidence type="ECO:0000313" key="2">
    <source>
        <dbReference type="Proteomes" id="UP000193920"/>
    </source>
</evidence>
<comment type="caution">
    <text evidence="1">The sequence shown here is derived from an EMBL/GenBank/DDBJ whole genome shotgun (WGS) entry which is preliminary data.</text>
</comment>
<protein>
    <submittedName>
        <fullName evidence="1">Uncharacterized protein</fullName>
    </submittedName>
</protein>